<dbReference type="EMBL" id="JAHKNG010000064">
    <property type="protein sequence ID" value="MBU3032216.1"/>
    <property type="molecule type" value="Genomic_DNA"/>
</dbReference>
<keyword evidence="2" id="KW-0812">Transmembrane</keyword>
<dbReference type="PANTHER" id="PTHR45724">
    <property type="entry name" value="AQUAPORIN NIP2-1"/>
    <property type="match status" value="1"/>
</dbReference>
<organism evidence="3 4">
    <name type="scientific">Paracoccus marinaquae</name>
    <dbReference type="NCBI Taxonomy" id="2841926"/>
    <lineage>
        <taxon>Bacteria</taxon>
        <taxon>Pseudomonadati</taxon>
        <taxon>Pseudomonadota</taxon>
        <taxon>Alphaproteobacteria</taxon>
        <taxon>Rhodobacterales</taxon>
        <taxon>Paracoccaceae</taxon>
        <taxon>Paracoccus</taxon>
    </lineage>
</organism>
<feature type="transmembrane region" description="Helical" evidence="2">
    <location>
        <begin position="154"/>
        <end position="177"/>
    </location>
</feature>
<feature type="transmembrane region" description="Helical" evidence="2">
    <location>
        <begin position="51"/>
        <end position="76"/>
    </location>
</feature>
<dbReference type="Pfam" id="PF00230">
    <property type="entry name" value="MIP"/>
    <property type="match status" value="2"/>
</dbReference>
<keyword evidence="2" id="KW-1133">Transmembrane helix</keyword>
<dbReference type="PANTHER" id="PTHR45724:SF13">
    <property type="entry name" value="AQUAPORIN NIP1-1-RELATED"/>
    <property type="match status" value="1"/>
</dbReference>
<evidence type="ECO:0000313" key="3">
    <source>
        <dbReference type="EMBL" id="MBU3032216.1"/>
    </source>
</evidence>
<proteinExistence type="predicted"/>
<protein>
    <submittedName>
        <fullName evidence="3">Aquaporin family protein</fullName>
    </submittedName>
</protein>
<evidence type="ECO:0000313" key="4">
    <source>
        <dbReference type="Proteomes" id="UP001166191"/>
    </source>
</evidence>
<keyword evidence="4" id="KW-1185">Reference proteome</keyword>
<keyword evidence="2" id="KW-0472">Membrane</keyword>
<evidence type="ECO:0000256" key="1">
    <source>
        <dbReference type="ARBA" id="ARBA00022448"/>
    </source>
</evidence>
<feature type="transmembrane region" description="Helical" evidence="2">
    <location>
        <begin position="197"/>
        <end position="218"/>
    </location>
</feature>
<name>A0ABS6APS3_9RHOB</name>
<gene>
    <name evidence="3" type="ORF">KNW02_19185</name>
</gene>
<keyword evidence="1" id="KW-0813">Transport</keyword>
<feature type="transmembrane region" description="Helical" evidence="2">
    <location>
        <begin position="127"/>
        <end position="147"/>
    </location>
</feature>
<accession>A0ABS6APS3</accession>
<feature type="transmembrane region" description="Helical" evidence="2">
    <location>
        <begin position="88"/>
        <end position="107"/>
    </location>
</feature>
<feature type="transmembrane region" description="Helical" evidence="2">
    <location>
        <begin position="12"/>
        <end position="31"/>
    </location>
</feature>
<comment type="caution">
    <text evidence="3">The sequence shown here is derived from an EMBL/GenBank/DDBJ whole genome shotgun (WGS) entry which is preliminary data.</text>
</comment>
<evidence type="ECO:0000256" key="2">
    <source>
        <dbReference type="SAM" id="Phobius"/>
    </source>
</evidence>
<dbReference type="Proteomes" id="UP001166191">
    <property type="component" value="Unassembled WGS sequence"/>
</dbReference>
<sequence length="225" mass="23022">MMGYDLNRRLFAEALGTGILVAAVVGSGIMAETLTGDRALALLANTIPTGAILIVLITMLGPVSGAHFNPAVTLVFTLQGALAPGVALAYVAAQISGGLLGTGLAHTMFEMPLWTPSPTPRTGSGQWIAEAVASFGLIGAILGGLRLRPEVVPALVGLYITAAYWFTASTSFANPAVTLARALTDSFSGIRPADAPGFIVAQLIGATLAGAVFAWLYAPARRETA</sequence>
<dbReference type="InterPro" id="IPR034294">
    <property type="entry name" value="Aquaporin_transptr"/>
</dbReference>
<dbReference type="InterPro" id="IPR000425">
    <property type="entry name" value="MIP"/>
</dbReference>
<reference evidence="3" key="1">
    <citation type="submission" date="2021-06" db="EMBL/GenBank/DDBJ databases">
        <title>Paracoccus bacterium XHP0099 sp. nov., isolated from the surface waters of the Yellow Sea.</title>
        <authorList>
            <person name="Xue H."/>
            <person name="Zhang D."/>
        </authorList>
    </citation>
    <scope>NUCLEOTIDE SEQUENCE</scope>
    <source>
        <strain evidence="3">XHP0099</strain>
    </source>
</reference>